<reference evidence="5" key="2">
    <citation type="submission" date="2021-04" db="EMBL/GenBank/DDBJ databases">
        <authorList>
            <person name="Gilroy R."/>
        </authorList>
    </citation>
    <scope>NUCLEOTIDE SEQUENCE</scope>
    <source>
        <strain evidence="5">CHK33-5263</strain>
    </source>
</reference>
<evidence type="ECO:0000313" key="6">
    <source>
        <dbReference type="Proteomes" id="UP000824044"/>
    </source>
</evidence>
<dbReference type="Gene3D" id="2.40.30.10">
    <property type="entry name" value="Translation factors"/>
    <property type="match status" value="1"/>
</dbReference>
<evidence type="ECO:0000259" key="4">
    <source>
        <dbReference type="Pfam" id="PF16325"/>
    </source>
</evidence>
<feature type="domain" description="Peptidase family U32 C-terminal" evidence="4">
    <location>
        <begin position="311"/>
        <end position="391"/>
    </location>
</feature>
<comment type="similarity">
    <text evidence="3">Belongs to the peptidase U32 family.</text>
</comment>
<evidence type="ECO:0000256" key="3">
    <source>
        <dbReference type="ARBA" id="ARBA00038374"/>
    </source>
</evidence>
<name>A0A9D2DXP6_9FIRM</name>
<dbReference type="Pfam" id="PF16325">
    <property type="entry name" value="Peptidase_U32_C"/>
    <property type="match status" value="1"/>
</dbReference>
<protein>
    <submittedName>
        <fullName evidence="5">U32 family peptidase</fullName>
    </submittedName>
</protein>
<dbReference type="InterPro" id="IPR001539">
    <property type="entry name" value="Peptidase_U32"/>
</dbReference>
<evidence type="ECO:0000256" key="2">
    <source>
        <dbReference type="ARBA" id="ARBA00022801"/>
    </source>
</evidence>
<evidence type="ECO:0000256" key="1">
    <source>
        <dbReference type="ARBA" id="ARBA00022670"/>
    </source>
</evidence>
<comment type="caution">
    <text evidence="5">The sequence shown here is derived from an EMBL/GenBank/DDBJ whole genome shotgun (WGS) entry which is preliminary data.</text>
</comment>
<dbReference type="InterPro" id="IPR032525">
    <property type="entry name" value="Peptidase_U32_C"/>
</dbReference>
<dbReference type="PANTHER" id="PTHR30217:SF6">
    <property type="entry name" value="TRNA HYDROXYLATION PROTEIN P"/>
    <property type="match status" value="1"/>
</dbReference>
<proteinExistence type="inferred from homology"/>
<dbReference type="PANTHER" id="PTHR30217">
    <property type="entry name" value="PEPTIDASE U32 FAMILY"/>
    <property type="match status" value="1"/>
</dbReference>
<dbReference type="EMBL" id="DXBS01000109">
    <property type="protein sequence ID" value="HIZ24950.1"/>
    <property type="molecule type" value="Genomic_DNA"/>
</dbReference>
<dbReference type="AlphaFoldDB" id="A0A9D2DXP6"/>
<keyword evidence="1" id="KW-0645">Protease</keyword>
<reference evidence="5" key="1">
    <citation type="journal article" date="2021" name="PeerJ">
        <title>Extensive microbial diversity within the chicken gut microbiome revealed by metagenomics and culture.</title>
        <authorList>
            <person name="Gilroy R."/>
            <person name="Ravi A."/>
            <person name="Getino M."/>
            <person name="Pursley I."/>
            <person name="Horton D.L."/>
            <person name="Alikhan N.F."/>
            <person name="Baker D."/>
            <person name="Gharbi K."/>
            <person name="Hall N."/>
            <person name="Watson M."/>
            <person name="Adriaenssens E.M."/>
            <person name="Foster-Nyarko E."/>
            <person name="Jarju S."/>
            <person name="Secka A."/>
            <person name="Antonio M."/>
            <person name="Oren A."/>
            <person name="Chaudhuri R.R."/>
            <person name="La Ragione R."/>
            <person name="Hildebrand F."/>
            <person name="Pallen M.J."/>
        </authorList>
    </citation>
    <scope>NUCLEOTIDE SEQUENCE</scope>
    <source>
        <strain evidence="5">CHK33-5263</strain>
    </source>
</reference>
<dbReference type="InterPro" id="IPR051454">
    <property type="entry name" value="RNA/ubiquinone_mod_enzymes"/>
</dbReference>
<organism evidence="5 6">
    <name type="scientific">Candidatus Gallimonas intestinigallinarum</name>
    <dbReference type="NCBI Taxonomy" id="2838604"/>
    <lineage>
        <taxon>Bacteria</taxon>
        <taxon>Bacillati</taxon>
        <taxon>Bacillota</taxon>
        <taxon>Clostridia</taxon>
        <taxon>Candidatus Gallimonas</taxon>
    </lineage>
</organism>
<evidence type="ECO:0000313" key="5">
    <source>
        <dbReference type="EMBL" id="HIZ24950.1"/>
    </source>
</evidence>
<dbReference type="PROSITE" id="PS01276">
    <property type="entry name" value="PEPTIDASE_U32"/>
    <property type="match status" value="1"/>
</dbReference>
<dbReference type="Proteomes" id="UP000824044">
    <property type="component" value="Unassembled WGS sequence"/>
</dbReference>
<sequence>MKPELLAPAGSLAKLRCALHFGADAVYAGGKSFSLRAFSNNFTHDELADGIGFAHTLGKKVYVAVNIFARNADLGELSSYFAALAEMGADAVLISDLGVLAVCKQAAPGLPVHISTQANVTNAAACRMFASLGASRVVLARELSLAEIAEIHAACPDLELEAFVHGAMCISYSGRCYLSDYLDGRPANRGACVQACRRSYRVQSGENGAWCDLEEDGRGTYLLNSKDLNMSAHLSELAQAGVVSLKIEGRMKSEYYLATVVNAYRRILDEGYSAALGAELECVDHRSYTTAYAFGENHETVHYAWSQAAGTCEFVAVVRGHENGRTYVEMRNRFYENEVLEALSPTAPLAQEVTLSDLRDQSGAPCADAKLVQGAYSFASPVALTEGDILRRRRQ</sequence>
<accession>A0A9D2DXP6</accession>
<dbReference type="Pfam" id="PF01136">
    <property type="entry name" value="Peptidase_U32"/>
    <property type="match status" value="1"/>
</dbReference>
<dbReference type="SUPFAM" id="SSF51412">
    <property type="entry name" value="Inosine monophosphate dehydrogenase (IMPDH)"/>
    <property type="match status" value="1"/>
</dbReference>
<dbReference type="GO" id="GO:0008233">
    <property type="term" value="F:peptidase activity"/>
    <property type="evidence" value="ECO:0007669"/>
    <property type="project" value="UniProtKB-KW"/>
</dbReference>
<dbReference type="GO" id="GO:0006508">
    <property type="term" value="P:proteolysis"/>
    <property type="evidence" value="ECO:0007669"/>
    <property type="project" value="UniProtKB-KW"/>
</dbReference>
<gene>
    <name evidence="5" type="ORF">H9812_05730</name>
</gene>
<keyword evidence="2" id="KW-0378">Hydrolase</keyword>